<feature type="domain" description="HMG box" evidence="4">
    <location>
        <begin position="71"/>
        <end position="138"/>
    </location>
</feature>
<feature type="compositionally biased region" description="Low complexity" evidence="3">
    <location>
        <begin position="197"/>
        <end position="209"/>
    </location>
</feature>
<feature type="compositionally biased region" description="Basic and acidic residues" evidence="3">
    <location>
        <begin position="184"/>
        <end position="196"/>
    </location>
</feature>
<reference evidence="5 6" key="1">
    <citation type="submission" date="2016-10" db="EMBL/GenBank/DDBJ databases">
        <authorList>
            <person name="Cai Z."/>
        </authorList>
    </citation>
    <scope>NUCLEOTIDE SEQUENCE [LARGE SCALE GENOMIC DNA]</scope>
</reference>
<dbReference type="InterPro" id="IPR036910">
    <property type="entry name" value="HMG_box_dom_sf"/>
</dbReference>
<dbReference type="EMBL" id="FNXT01001064">
    <property type="protein sequence ID" value="SZX71628.1"/>
    <property type="molecule type" value="Genomic_DNA"/>
</dbReference>
<evidence type="ECO:0000256" key="1">
    <source>
        <dbReference type="ARBA" id="ARBA00023125"/>
    </source>
</evidence>
<sequence length="209" mass="22398">MLANSFYACGQGLGLAVPALQRSLQHLLCLQSSSSSSSGAAYASKAKAEPPYKTDKPKRTPKKKTDAADKPARAVSAYAFFVKEQASARKGEDGLKASELMKKIAGEWKALQEHEKAPYNRSAAESKAASAEARAADKTAKQAARGPPSAYNIFCGEVAAEFRNAQQPMKGPDLLRTAAARWKEMPAADKERRKAAADAAKVAWKAQQQ</sequence>
<evidence type="ECO:0000256" key="2">
    <source>
        <dbReference type="PROSITE-ProRule" id="PRU00267"/>
    </source>
</evidence>
<accession>A0A383W1S7</accession>
<dbReference type="GO" id="GO:0005634">
    <property type="term" value="C:nucleus"/>
    <property type="evidence" value="ECO:0007669"/>
    <property type="project" value="UniProtKB-UniRule"/>
</dbReference>
<feature type="compositionally biased region" description="Basic and acidic residues" evidence="3">
    <location>
        <begin position="46"/>
        <end position="71"/>
    </location>
</feature>
<name>A0A383W1S7_TETOB</name>
<keyword evidence="2" id="KW-0539">Nucleus</keyword>
<feature type="DNA-binding region" description="HMG box" evidence="2">
    <location>
        <begin position="144"/>
        <end position="209"/>
    </location>
</feature>
<dbReference type="SUPFAM" id="SSF47095">
    <property type="entry name" value="HMG-box"/>
    <property type="match status" value="2"/>
</dbReference>
<keyword evidence="1 2" id="KW-0238">DNA-binding</keyword>
<dbReference type="InterPro" id="IPR050342">
    <property type="entry name" value="HMGB"/>
</dbReference>
<dbReference type="PANTHER" id="PTHR48112">
    <property type="entry name" value="HIGH MOBILITY GROUP PROTEIN DSP1"/>
    <property type="match status" value="1"/>
</dbReference>
<evidence type="ECO:0000259" key="4">
    <source>
        <dbReference type="PROSITE" id="PS50118"/>
    </source>
</evidence>
<dbReference type="CDD" id="cd00084">
    <property type="entry name" value="HMG-box_SF"/>
    <property type="match status" value="2"/>
</dbReference>
<dbReference type="PANTHER" id="PTHR48112:SF38">
    <property type="entry name" value="TRANSCRIPTION FACTOR A, MITOCHONDRIAL-LIKE PROTEIN"/>
    <property type="match status" value="1"/>
</dbReference>
<feature type="DNA-binding region" description="HMG box" evidence="2">
    <location>
        <begin position="71"/>
        <end position="138"/>
    </location>
</feature>
<feature type="compositionally biased region" description="Low complexity" evidence="3">
    <location>
        <begin position="121"/>
        <end position="133"/>
    </location>
</feature>
<proteinExistence type="predicted"/>
<dbReference type="SMART" id="SM00398">
    <property type="entry name" value="HMG"/>
    <property type="match status" value="2"/>
</dbReference>
<keyword evidence="6" id="KW-1185">Reference proteome</keyword>
<organism evidence="5 6">
    <name type="scientific">Tetradesmus obliquus</name>
    <name type="common">Green alga</name>
    <name type="synonym">Acutodesmus obliquus</name>
    <dbReference type="NCBI Taxonomy" id="3088"/>
    <lineage>
        <taxon>Eukaryota</taxon>
        <taxon>Viridiplantae</taxon>
        <taxon>Chlorophyta</taxon>
        <taxon>core chlorophytes</taxon>
        <taxon>Chlorophyceae</taxon>
        <taxon>CS clade</taxon>
        <taxon>Sphaeropleales</taxon>
        <taxon>Scenedesmaceae</taxon>
        <taxon>Tetradesmus</taxon>
    </lineage>
</organism>
<dbReference type="GO" id="GO:0006357">
    <property type="term" value="P:regulation of transcription by RNA polymerase II"/>
    <property type="evidence" value="ECO:0007669"/>
    <property type="project" value="TreeGrafter"/>
</dbReference>
<feature type="region of interest" description="Disordered" evidence="3">
    <location>
        <begin position="184"/>
        <end position="209"/>
    </location>
</feature>
<feature type="compositionally biased region" description="Low complexity" evidence="3">
    <location>
        <begin position="34"/>
        <end position="45"/>
    </location>
</feature>
<dbReference type="PROSITE" id="PS50118">
    <property type="entry name" value="HMG_BOX_2"/>
    <property type="match status" value="2"/>
</dbReference>
<gene>
    <name evidence="5" type="ORF">BQ4739_LOCUS11758</name>
</gene>
<feature type="region of interest" description="Disordered" evidence="3">
    <location>
        <begin position="113"/>
        <end position="147"/>
    </location>
</feature>
<dbReference type="Gene3D" id="1.10.30.10">
    <property type="entry name" value="High mobility group box domain"/>
    <property type="match status" value="2"/>
</dbReference>
<evidence type="ECO:0000256" key="3">
    <source>
        <dbReference type="SAM" id="MobiDB-lite"/>
    </source>
</evidence>
<feature type="domain" description="HMG box" evidence="4">
    <location>
        <begin position="144"/>
        <end position="209"/>
    </location>
</feature>
<feature type="region of interest" description="Disordered" evidence="3">
    <location>
        <begin position="34"/>
        <end position="71"/>
    </location>
</feature>
<dbReference type="AlphaFoldDB" id="A0A383W1S7"/>
<evidence type="ECO:0000313" key="6">
    <source>
        <dbReference type="Proteomes" id="UP000256970"/>
    </source>
</evidence>
<evidence type="ECO:0000313" key="5">
    <source>
        <dbReference type="EMBL" id="SZX71628.1"/>
    </source>
</evidence>
<dbReference type="InterPro" id="IPR009071">
    <property type="entry name" value="HMG_box_dom"/>
</dbReference>
<dbReference type="GO" id="GO:0003677">
    <property type="term" value="F:DNA binding"/>
    <property type="evidence" value="ECO:0007669"/>
    <property type="project" value="UniProtKB-UniRule"/>
</dbReference>
<dbReference type="Pfam" id="PF00505">
    <property type="entry name" value="HMG_box"/>
    <property type="match status" value="2"/>
</dbReference>
<dbReference type="STRING" id="3088.A0A383W1S7"/>
<dbReference type="Proteomes" id="UP000256970">
    <property type="component" value="Unassembled WGS sequence"/>
</dbReference>
<protein>
    <recommendedName>
        <fullName evidence="4">HMG box domain-containing protein</fullName>
    </recommendedName>
</protein>